<feature type="compositionally biased region" description="Polar residues" evidence="1">
    <location>
        <begin position="171"/>
        <end position="196"/>
    </location>
</feature>
<protein>
    <submittedName>
        <fullName evidence="2">Uncharacterized protein</fullName>
    </submittedName>
</protein>
<feature type="compositionally biased region" description="Low complexity" evidence="1">
    <location>
        <begin position="197"/>
        <end position="225"/>
    </location>
</feature>
<accession>C3YGI5</accession>
<dbReference type="InParanoid" id="C3YGI5"/>
<evidence type="ECO:0000313" key="2">
    <source>
        <dbReference type="EMBL" id="EEN60706.1"/>
    </source>
</evidence>
<organism>
    <name type="scientific">Branchiostoma floridae</name>
    <name type="common">Florida lancelet</name>
    <name type="synonym">Amphioxus</name>
    <dbReference type="NCBI Taxonomy" id="7739"/>
    <lineage>
        <taxon>Eukaryota</taxon>
        <taxon>Metazoa</taxon>
        <taxon>Chordata</taxon>
        <taxon>Cephalochordata</taxon>
        <taxon>Leptocardii</taxon>
        <taxon>Amphioxiformes</taxon>
        <taxon>Branchiostomatidae</taxon>
        <taxon>Branchiostoma</taxon>
    </lineage>
</organism>
<reference evidence="2" key="1">
    <citation type="journal article" date="2008" name="Nature">
        <title>The amphioxus genome and the evolution of the chordate karyotype.</title>
        <authorList>
            <consortium name="US DOE Joint Genome Institute (JGI-PGF)"/>
            <person name="Putnam N.H."/>
            <person name="Butts T."/>
            <person name="Ferrier D.E.K."/>
            <person name="Furlong R.F."/>
            <person name="Hellsten U."/>
            <person name="Kawashima T."/>
            <person name="Robinson-Rechavi M."/>
            <person name="Shoguchi E."/>
            <person name="Terry A."/>
            <person name="Yu J.-K."/>
            <person name="Benito-Gutierrez E.L."/>
            <person name="Dubchak I."/>
            <person name="Garcia-Fernandez J."/>
            <person name="Gibson-Brown J.J."/>
            <person name="Grigoriev I.V."/>
            <person name="Horton A.C."/>
            <person name="de Jong P.J."/>
            <person name="Jurka J."/>
            <person name="Kapitonov V.V."/>
            <person name="Kohara Y."/>
            <person name="Kuroki Y."/>
            <person name="Lindquist E."/>
            <person name="Lucas S."/>
            <person name="Osoegawa K."/>
            <person name="Pennacchio L.A."/>
            <person name="Salamov A.A."/>
            <person name="Satou Y."/>
            <person name="Sauka-Spengler T."/>
            <person name="Schmutz J."/>
            <person name="Shin-I T."/>
            <person name="Toyoda A."/>
            <person name="Bronner-Fraser M."/>
            <person name="Fujiyama A."/>
            <person name="Holland L.Z."/>
            <person name="Holland P.W.H."/>
            <person name="Satoh N."/>
            <person name="Rokhsar D.S."/>
        </authorList>
    </citation>
    <scope>NUCLEOTIDE SEQUENCE [LARGE SCALE GENOMIC DNA]</scope>
    <source>
        <strain evidence="2">S238N-H82</strain>
        <tissue evidence="2">Testes</tissue>
    </source>
</reference>
<sequence>MSQERLTPVVSEPAAFCPPITSGGKIAYKILSRQAHQSYLCRLPQRLHRLTCRRLQHERDDMERTDSLPRSASYSGSRAEWVAKRADDFDAKARSFLCGRCGHQAAWVCLDPVCVSYNRERVLCLCDNCDKLFHPPTSPVMHSHRRLGVALYVSMLMLHRYQKVIGVMMTRSPNHSRPSTPVSTDESEITSSQSPTASRQTRPARSPARPSSSSPVSSRPASPDSTVNIRKRRRSGDDTSEATAKVSRTDTDRSGHFCLAADLRPIHDSYGRILDRLRQDRSLSVSEGCRHEPFGKLTLRNYAAIAELRIVDSDLYTSALHSYIRRGDGSGTLSGFERECRQVLSGHVRQVSVMRERRELLPRFDNSS</sequence>
<proteinExistence type="predicted"/>
<dbReference type="AlphaFoldDB" id="C3YGI5"/>
<evidence type="ECO:0000256" key="1">
    <source>
        <dbReference type="SAM" id="MobiDB-lite"/>
    </source>
</evidence>
<name>C3YGI5_BRAFL</name>
<gene>
    <name evidence="2" type="ORF">BRAFLDRAFT_127442</name>
</gene>
<feature type="region of interest" description="Disordered" evidence="1">
    <location>
        <begin position="171"/>
        <end position="250"/>
    </location>
</feature>
<dbReference type="EMBL" id="GG666511">
    <property type="protein sequence ID" value="EEN60706.1"/>
    <property type="molecule type" value="Genomic_DNA"/>
</dbReference>